<protein>
    <recommendedName>
        <fullName evidence="6">Tail specific protease domain-containing protein</fullName>
    </recommendedName>
</protein>
<dbReference type="EMBL" id="JARBJD010000130">
    <property type="protein sequence ID" value="KAK2950779.1"/>
    <property type="molecule type" value="Genomic_DNA"/>
</dbReference>
<reference evidence="4 5" key="1">
    <citation type="journal article" date="2022" name="bioRxiv">
        <title>Genomics of Preaxostyla Flagellates Illuminates Evolutionary Transitions and the Path Towards Mitochondrial Loss.</title>
        <authorList>
            <person name="Novak L.V.F."/>
            <person name="Treitli S.C."/>
            <person name="Pyrih J."/>
            <person name="Halakuc P."/>
            <person name="Pipaliya S.V."/>
            <person name="Vacek V."/>
            <person name="Brzon O."/>
            <person name="Soukal P."/>
            <person name="Eme L."/>
            <person name="Dacks J.B."/>
            <person name="Karnkowska A."/>
            <person name="Elias M."/>
            <person name="Hampl V."/>
        </authorList>
    </citation>
    <scope>NUCLEOTIDE SEQUENCE [LARGE SCALE GENOMIC DNA]</scope>
    <source>
        <strain evidence="4">NAU3</strain>
        <tissue evidence="4">Gut</tissue>
    </source>
</reference>
<accession>A0ABQ9XGH2</accession>
<evidence type="ECO:0000313" key="4">
    <source>
        <dbReference type="EMBL" id="KAK2950779.1"/>
    </source>
</evidence>
<evidence type="ECO:0000256" key="1">
    <source>
        <dbReference type="SAM" id="MobiDB-lite"/>
    </source>
</evidence>
<evidence type="ECO:0000313" key="5">
    <source>
        <dbReference type="Proteomes" id="UP001281761"/>
    </source>
</evidence>
<dbReference type="SUPFAM" id="SSF52096">
    <property type="entry name" value="ClpP/crotonase"/>
    <property type="match status" value="1"/>
</dbReference>
<sequence length="773" mass="86990">MWSDPQIEHMILLSLLLFGFVYSDVCGFEADDIVTYEAAKECIQSVKVNNGRTEILAVTNSVINYLANSAYLDNYQAIPAPFTSQSQNVTDKLKSLNSKTFNNADEFYSAVSEIIRSVGDPNLNFEKPCGENFIWSLPLGIEAFYNKADDEIQLRFSPLPSTFQQITSNVPDSDDFKALFGRQIVGISENNLDNELQQDPITYLRTWASNNVFISRSEAANFNRAVQLDFAIRQQSSRSIPPKETVTFRFINDDDTEEDREIPWFAWVQVDIPEDDLESLCPIITAENQKSNRIQTLRSARTNVMNADEAYVRHTIMKVGGKKIAYLRINTLDVQGDSLQKYVKQLTTAANTFHNQEATHFVLDLRTVLGGKPGIGLQTLRYLFGNKYPLYPEMDMKKTNFHTELQKYNLLSRSQKYAYAKNTNLTQQWYSKDVKKTVKVGSTNVESIFTNKYTVTQFFGEGTGSDAEYYHTLDGDGEALFPPENTLVLTDGICTGSCALMIKKISESKLAKILALGLPDDSIPFTIGSGVAGSMYSSDEAELLPTLFADITFKQLTAPFPRNTVYLSWPEEAVYSYDWNARNEKVAGSDLLEFRIEKPDFRLAHFPSYNEFTAKNINTTVNSLSSYITKCVSWNVQKSTNCTKGSDKKSPLYSVTNGIYGHPCAENGLSFDTTKCSFMECKKGYFLNAKNKCEVIPALSPASGSVWKVLGPVLILAVVLVALIAVFLLSRRWKQKKEKTPRNLSEDYQKINDEDEDGDETSLMDHADEVQTD</sequence>
<dbReference type="InterPro" id="IPR052766">
    <property type="entry name" value="S41A_metabolite_peptidase"/>
</dbReference>
<feature type="compositionally biased region" description="Acidic residues" evidence="1">
    <location>
        <begin position="753"/>
        <end position="762"/>
    </location>
</feature>
<feature type="region of interest" description="Disordered" evidence="1">
    <location>
        <begin position="736"/>
        <end position="773"/>
    </location>
</feature>
<dbReference type="Gene3D" id="3.90.226.10">
    <property type="entry name" value="2-enoyl-CoA Hydratase, Chain A, domain 1"/>
    <property type="match status" value="1"/>
</dbReference>
<gene>
    <name evidence="4" type="ORF">BLNAU_14308</name>
</gene>
<keyword evidence="2" id="KW-0812">Transmembrane</keyword>
<evidence type="ECO:0008006" key="6">
    <source>
        <dbReference type="Google" id="ProtNLM"/>
    </source>
</evidence>
<dbReference type="Proteomes" id="UP001281761">
    <property type="component" value="Unassembled WGS sequence"/>
</dbReference>
<feature type="compositionally biased region" description="Basic and acidic residues" evidence="1">
    <location>
        <begin position="738"/>
        <end position="752"/>
    </location>
</feature>
<evidence type="ECO:0000256" key="2">
    <source>
        <dbReference type="SAM" id="Phobius"/>
    </source>
</evidence>
<feature type="chain" id="PRO_5045397045" description="Tail specific protease domain-containing protein" evidence="3">
    <location>
        <begin position="24"/>
        <end position="773"/>
    </location>
</feature>
<keyword evidence="2" id="KW-0472">Membrane</keyword>
<feature type="transmembrane region" description="Helical" evidence="2">
    <location>
        <begin position="709"/>
        <end position="729"/>
    </location>
</feature>
<comment type="caution">
    <text evidence="4">The sequence shown here is derived from an EMBL/GenBank/DDBJ whole genome shotgun (WGS) entry which is preliminary data.</text>
</comment>
<dbReference type="PANTHER" id="PTHR37049:SF4">
    <property type="entry name" value="RHODANESE DOMAIN-CONTAINING PROTEIN"/>
    <property type="match status" value="1"/>
</dbReference>
<keyword evidence="5" id="KW-1185">Reference proteome</keyword>
<proteinExistence type="predicted"/>
<evidence type="ECO:0000256" key="3">
    <source>
        <dbReference type="SAM" id="SignalP"/>
    </source>
</evidence>
<dbReference type="PANTHER" id="PTHR37049">
    <property type="entry name" value="PEPTIDASE S41 FAMILY PROTEIN"/>
    <property type="match status" value="1"/>
</dbReference>
<keyword evidence="3" id="KW-0732">Signal</keyword>
<feature type="signal peptide" evidence="3">
    <location>
        <begin position="1"/>
        <end position="23"/>
    </location>
</feature>
<keyword evidence="2" id="KW-1133">Transmembrane helix</keyword>
<dbReference type="InterPro" id="IPR029045">
    <property type="entry name" value="ClpP/crotonase-like_dom_sf"/>
</dbReference>
<name>A0ABQ9XGH2_9EUKA</name>
<feature type="compositionally biased region" description="Basic and acidic residues" evidence="1">
    <location>
        <begin position="763"/>
        <end position="773"/>
    </location>
</feature>
<organism evidence="4 5">
    <name type="scientific">Blattamonas nauphoetae</name>
    <dbReference type="NCBI Taxonomy" id="2049346"/>
    <lineage>
        <taxon>Eukaryota</taxon>
        <taxon>Metamonada</taxon>
        <taxon>Preaxostyla</taxon>
        <taxon>Oxymonadida</taxon>
        <taxon>Blattamonas</taxon>
    </lineage>
</organism>